<sequence>MALQNGRSGLHELLAFKNDKELVMAAVQQQGLALQHASAALQGDVEVVLAAVKQNGLAIRLACRSLRSDDGIILAAVMQNGLALEHARPSTCNGSKLVKLVRNAGFSADLELNNAQQSFLKMSDSNVQVICMVFANLWLIICHAYGDLRKDNYATWPARTDANEVKWGNSYYLEINDKSMSKLKWTPLKNVQPYTWFRCNTEEKENDQAKRTATADVKKKVPGPKTEKTLSEEENSEPTTRTGEEDDPPRGGPVRSKPVATLDEVTGDWKDCDGIRYFITLDESGDTCSATTVTTNGQTSLDMAVITEEDGWLYWRNSHYLDAKDQESLRWRNIETEEEWTWKHFCAGSASLAVKSAKPATWAFGFVLLGQTVGRWIDDQKRHYTVTMDERGNSCSVEFERGDGRNSLIPAFLKYNADLQRVMYGTQYYLQVKGAGEIAWIHLGWGQQIRWYLCKSSKSTAQPLYVHATSVAYDLKKAPKVGTTPTKTSPSRVEIPKKGQRPLKEIVGRWMDHQYSCYTVTLDDSLQSCSVRTQRKDGRVRFTKGMLSYDEATHCIWWGNNYYLMVGPSPVNTLTWTPVNPNRQRAYTWHRWAITVAAVMQCGSALQFAPSGLRDSIELVLLAVQQDPTALQHASVRVRNLLSAAVGSEDHLGAFGDEAQLSTTESTASEVGSSIGESTDESCVRRPSCVVAAVAEPVLGQMPNTELRA</sequence>
<gene>
    <name evidence="3" type="ORF">SCF082_LOCUS24950</name>
</gene>
<feature type="region of interest" description="Disordered" evidence="1">
    <location>
        <begin position="657"/>
        <end position="680"/>
    </location>
</feature>
<accession>A0ABP0LX01</accession>
<comment type="caution">
    <text evidence="3">The sequence shown here is derived from an EMBL/GenBank/DDBJ whole genome shotgun (WGS) entry which is preliminary data.</text>
</comment>
<feature type="domain" description="DUF4116" evidence="2">
    <location>
        <begin position="598"/>
        <end position="637"/>
    </location>
</feature>
<dbReference type="Pfam" id="PF13475">
    <property type="entry name" value="DUF4116"/>
    <property type="match status" value="2"/>
</dbReference>
<dbReference type="InterPro" id="IPR025197">
    <property type="entry name" value="DUF4116"/>
</dbReference>
<keyword evidence="4" id="KW-1185">Reference proteome</keyword>
<organism evidence="3 4">
    <name type="scientific">Durusdinium trenchii</name>
    <dbReference type="NCBI Taxonomy" id="1381693"/>
    <lineage>
        <taxon>Eukaryota</taxon>
        <taxon>Sar</taxon>
        <taxon>Alveolata</taxon>
        <taxon>Dinophyceae</taxon>
        <taxon>Suessiales</taxon>
        <taxon>Symbiodiniaceae</taxon>
        <taxon>Durusdinium</taxon>
    </lineage>
</organism>
<evidence type="ECO:0000313" key="3">
    <source>
        <dbReference type="EMBL" id="CAK9043752.1"/>
    </source>
</evidence>
<dbReference type="EMBL" id="CAXAMM010018591">
    <property type="protein sequence ID" value="CAK9043752.1"/>
    <property type="molecule type" value="Genomic_DNA"/>
</dbReference>
<evidence type="ECO:0000256" key="1">
    <source>
        <dbReference type="SAM" id="MobiDB-lite"/>
    </source>
</evidence>
<name>A0ABP0LX01_9DINO</name>
<evidence type="ECO:0000313" key="4">
    <source>
        <dbReference type="Proteomes" id="UP001642464"/>
    </source>
</evidence>
<protein>
    <recommendedName>
        <fullName evidence="2">DUF4116 domain-containing protein</fullName>
    </recommendedName>
</protein>
<proteinExistence type="predicted"/>
<evidence type="ECO:0000259" key="2">
    <source>
        <dbReference type="Pfam" id="PF13475"/>
    </source>
</evidence>
<feature type="region of interest" description="Disordered" evidence="1">
    <location>
        <begin position="205"/>
        <end position="261"/>
    </location>
</feature>
<reference evidence="3 4" key="1">
    <citation type="submission" date="2024-02" db="EMBL/GenBank/DDBJ databases">
        <authorList>
            <person name="Chen Y."/>
            <person name="Shah S."/>
            <person name="Dougan E. K."/>
            <person name="Thang M."/>
            <person name="Chan C."/>
        </authorList>
    </citation>
    <scope>NUCLEOTIDE SEQUENCE [LARGE SCALE GENOMIC DNA]</scope>
</reference>
<feature type="compositionally biased region" description="Polar residues" evidence="1">
    <location>
        <begin position="660"/>
        <end position="677"/>
    </location>
</feature>
<dbReference type="Proteomes" id="UP001642464">
    <property type="component" value="Unassembled WGS sequence"/>
</dbReference>
<feature type="domain" description="DUF4116" evidence="2">
    <location>
        <begin position="44"/>
        <end position="89"/>
    </location>
</feature>